<protein>
    <submittedName>
        <fullName evidence="1">Uncharacterized protein</fullName>
    </submittedName>
</protein>
<comment type="caution">
    <text evidence="1">The sequence shown here is derived from an EMBL/GenBank/DDBJ whole genome shotgun (WGS) entry which is preliminary data.</text>
</comment>
<accession>A0A9D4DRB2</accession>
<proteinExistence type="predicted"/>
<dbReference type="Proteomes" id="UP000828390">
    <property type="component" value="Unassembled WGS sequence"/>
</dbReference>
<keyword evidence="2" id="KW-1185">Reference proteome</keyword>
<sequence>MCGFLHLENTTLIKKYRNNVLLNNTKKQVESNICDGGLYRFASGSQDKGQHLPGVMIDQAHVGAWQIIAAQFTKTRMGLAIITSAIRTTCPHM</sequence>
<evidence type="ECO:0000313" key="1">
    <source>
        <dbReference type="EMBL" id="KAH3752945.1"/>
    </source>
</evidence>
<reference evidence="1" key="1">
    <citation type="journal article" date="2019" name="bioRxiv">
        <title>The Genome of the Zebra Mussel, Dreissena polymorpha: A Resource for Invasive Species Research.</title>
        <authorList>
            <person name="McCartney M.A."/>
            <person name="Auch B."/>
            <person name="Kono T."/>
            <person name="Mallez S."/>
            <person name="Zhang Y."/>
            <person name="Obille A."/>
            <person name="Becker A."/>
            <person name="Abrahante J.E."/>
            <person name="Garbe J."/>
            <person name="Badalamenti J.P."/>
            <person name="Herman A."/>
            <person name="Mangelson H."/>
            <person name="Liachko I."/>
            <person name="Sullivan S."/>
            <person name="Sone E.D."/>
            <person name="Koren S."/>
            <person name="Silverstein K.A.T."/>
            <person name="Beckman K.B."/>
            <person name="Gohl D.M."/>
        </authorList>
    </citation>
    <scope>NUCLEOTIDE SEQUENCE</scope>
    <source>
        <strain evidence="1">Duluth1</strain>
        <tissue evidence="1">Whole animal</tissue>
    </source>
</reference>
<dbReference type="AlphaFoldDB" id="A0A9D4DRB2"/>
<organism evidence="1 2">
    <name type="scientific">Dreissena polymorpha</name>
    <name type="common">Zebra mussel</name>
    <name type="synonym">Mytilus polymorpha</name>
    <dbReference type="NCBI Taxonomy" id="45954"/>
    <lineage>
        <taxon>Eukaryota</taxon>
        <taxon>Metazoa</taxon>
        <taxon>Spiralia</taxon>
        <taxon>Lophotrochozoa</taxon>
        <taxon>Mollusca</taxon>
        <taxon>Bivalvia</taxon>
        <taxon>Autobranchia</taxon>
        <taxon>Heteroconchia</taxon>
        <taxon>Euheterodonta</taxon>
        <taxon>Imparidentia</taxon>
        <taxon>Neoheterodontei</taxon>
        <taxon>Myida</taxon>
        <taxon>Dreissenoidea</taxon>
        <taxon>Dreissenidae</taxon>
        <taxon>Dreissena</taxon>
    </lineage>
</organism>
<dbReference type="EMBL" id="JAIWYP010000010">
    <property type="protein sequence ID" value="KAH3752945.1"/>
    <property type="molecule type" value="Genomic_DNA"/>
</dbReference>
<evidence type="ECO:0000313" key="2">
    <source>
        <dbReference type="Proteomes" id="UP000828390"/>
    </source>
</evidence>
<reference evidence="1" key="2">
    <citation type="submission" date="2020-11" db="EMBL/GenBank/DDBJ databases">
        <authorList>
            <person name="McCartney M.A."/>
            <person name="Auch B."/>
            <person name="Kono T."/>
            <person name="Mallez S."/>
            <person name="Becker A."/>
            <person name="Gohl D.M."/>
            <person name="Silverstein K.A.T."/>
            <person name="Koren S."/>
            <person name="Bechman K.B."/>
            <person name="Herman A."/>
            <person name="Abrahante J.E."/>
            <person name="Garbe J."/>
        </authorList>
    </citation>
    <scope>NUCLEOTIDE SEQUENCE</scope>
    <source>
        <strain evidence="1">Duluth1</strain>
        <tissue evidence="1">Whole animal</tissue>
    </source>
</reference>
<name>A0A9D4DRB2_DREPO</name>
<gene>
    <name evidence="1" type="ORF">DPMN_187571</name>
</gene>